<evidence type="ECO:0000256" key="1">
    <source>
        <dbReference type="ARBA" id="ARBA00004651"/>
    </source>
</evidence>
<feature type="transmembrane region" description="Helical" evidence="7">
    <location>
        <begin position="107"/>
        <end position="130"/>
    </location>
</feature>
<keyword evidence="4 7" id="KW-0812">Transmembrane</keyword>
<feature type="transmembrane region" description="Helical" evidence="7">
    <location>
        <begin position="150"/>
        <end position="172"/>
    </location>
</feature>
<dbReference type="AlphaFoldDB" id="A0A0F9SNI3"/>
<evidence type="ECO:0000256" key="5">
    <source>
        <dbReference type="ARBA" id="ARBA00022989"/>
    </source>
</evidence>
<keyword evidence="3" id="KW-1003">Cell membrane</keyword>
<gene>
    <name evidence="9" type="ORF">LCGC14_0753160</name>
</gene>
<dbReference type="GO" id="GO:0017038">
    <property type="term" value="P:protein import"/>
    <property type="evidence" value="ECO:0007669"/>
    <property type="project" value="TreeGrafter"/>
</dbReference>
<evidence type="ECO:0000256" key="6">
    <source>
        <dbReference type="ARBA" id="ARBA00023136"/>
    </source>
</evidence>
<proteinExistence type="inferred from homology"/>
<feature type="domain" description="MotA/TolQ/ExbB proton channel" evidence="8">
    <location>
        <begin position="66"/>
        <end position="187"/>
    </location>
</feature>
<feature type="transmembrane region" description="Helical" evidence="7">
    <location>
        <begin position="12"/>
        <end position="31"/>
    </location>
</feature>
<keyword evidence="5 7" id="KW-1133">Transmembrane helix</keyword>
<dbReference type="PANTHER" id="PTHR30625">
    <property type="entry name" value="PROTEIN TOLQ"/>
    <property type="match status" value="1"/>
</dbReference>
<dbReference type="GO" id="GO:0005886">
    <property type="term" value="C:plasma membrane"/>
    <property type="evidence" value="ECO:0007669"/>
    <property type="project" value="UniProtKB-SubCell"/>
</dbReference>
<evidence type="ECO:0000256" key="7">
    <source>
        <dbReference type="SAM" id="Phobius"/>
    </source>
</evidence>
<name>A0A0F9SNI3_9ZZZZ</name>
<evidence type="ECO:0000256" key="4">
    <source>
        <dbReference type="ARBA" id="ARBA00022692"/>
    </source>
</evidence>
<evidence type="ECO:0000256" key="3">
    <source>
        <dbReference type="ARBA" id="ARBA00022475"/>
    </source>
</evidence>
<dbReference type="Pfam" id="PF01618">
    <property type="entry name" value="MotA_ExbB"/>
    <property type="match status" value="1"/>
</dbReference>
<accession>A0A0F9SNI3</accession>
<evidence type="ECO:0000313" key="9">
    <source>
        <dbReference type="EMBL" id="KKN38466.1"/>
    </source>
</evidence>
<comment type="caution">
    <text evidence="9">The sequence shown here is derived from an EMBL/GenBank/DDBJ whole genome shotgun (WGS) entry which is preliminary data.</text>
</comment>
<dbReference type="PANTHER" id="PTHR30625:SF11">
    <property type="entry name" value="MOTA_TOLQ_EXBB PROTON CHANNEL DOMAIN-CONTAINING PROTEIN"/>
    <property type="match status" value="1"/>
</dbReference>
<evidence type="ECO:0000256" key="2">
    <source>
        <dbReference type="ARBA" id="ARBA00010442"/>
    </source>
</evidence>
<comment type="similarity">
    <text evidence="2">Belongs to the ExbB/TolQ family.</text>
</comment>
<keyword evidence="6 7" id="KW-0472">Membrane</keyword>
<evidence type="ECO:0000259" key="8">
    <source>
        <dbReference type="Pfam" id="PF01618"/>
    </source>
</evidence>
<dbReference type="InterPro" id="IPR050790">
    <property type="entry name" value="ExbB/TolQ_transport"/>
</dbReference>
<reference evidence="9" key="1">
    <citation type="journal article" date="2015" name="Nature">
        <title>Complex archaea that bridge the gap between prokaryotes and eukaryotes.</title>
        <authorList>
            <person name="Spang A."/>
            <person name="Saw J.H."/>
            <person name="Jorgensen S.L."/>
            <person name="Zaremba-Niedzwiedzka K."/>
            <person name="Martijn J."/>
            <person name="Lind A.E."/>
            <person name="van Eijk R."/>
            <person name="Schleper C."/>
            <person name="Guy L."/>
            <person name="Ettema T.J."/>
        </authorList>
    </citation>
    <scope>NUCLEOTIDE SEQUENCE</scope>
</reference>
<sequence>MLELFKAGGWLMTPLFICSVIAIAIIAERFWSLQKKRIAPRELITQIWQWLKFNQVDEHRIKALQANSPLGQILAAGLTNRNSPREITKESIEDIGRHVTLALERNLNTLGTIAAISPLLGLLGTVLGMIKVFTVITTQGVGNPEVLAGGISEALITTATGLVVAIPSLIFYRYFRGKINVLVVDMEEQAMQLIEILHGERQFDPDEEVRRESVTKTI</sequence>
<dbReference type="InterPro" id="IPR002898">
    <property type="entry name" value="MotA_ExbB_proton_chnl"/>
</dbReference>
<organism evidence="9">
    <name type="scientific">marine sediment metagenome</name>
    <dbReference type="NCBI Taxonomy" id="412755"/>
    <lineage>
        <taxon>unclassified sequences</taxon>
        <taxon>metagenomes</taxon>
        <taxon>ecological metagenomes</taxon>
    </lineage>
</organism>
<dbReference type="EMBL" id="LAZR01001826">
    <property type="protein sequence ID" value="KKN38466.1"/>
    <property type="molecule type" value="Genomic_DNA"/>
</dbReference>
<comment type="subcellular location">
    <subcellularLocation>
        <location evidence="1">Cell membrane</location>
        <topology evidence="1">Multi-pass membrane protein</topology>
    </subcellularLocation>
</comment>
<protein>
    <recommendedName>
        <fullName evidence="8">MotA/TolQ/ExbB proton channel domain-containing protein</fullName>
    </recommendedName>
</protein>